<keyword evidence="1" id="KW-0472">Membrane</keyword>
<dbReference type="RefSeq" id="WP_227178425.1">
    <property type="nucleotide sequence ID" value="NZ_JAJBZT010000002.1"/>
</dbReference>
<feature type="transmembrane region" description="Helical" evidence="1">
    <location>
        <begin position="83"/>
        <end position="100"/>
    </location>
</feature>
<accession>A0ABS8D2Y0</accession>
<name>A0ABS8D2Y0_9NEIS</name>
<dbReference type="InterPro" id="IPR047798">
    <property type="entry name" value="BPSS1780-like"/>
</dbReference>
<feature type="transmembrane region" description="Helical" evidence="1">
    <location>
        <begin position="221"/>
        <end position="240"/>
    </location>
</feature>
<evidence type="ECO:0000256" key="1">
    <source>
        <dbReference type="SAM" id="Phobius"/>
    </source>
</evidence>
<gene>
    <name evidence="2" type="ORF">LIN78_03250</name>
</gene>
<keyword evidence="3" id="KW-1185">Reference proteome</keyword>
<reference evidence="2" key="1">
    <citation type="submission" date="2021-10" db="EMBL/GenBank/DDBJ databases">
        <title>The complete genome sequence of Leeia sp. TBRC 13508.</title>
        <authorList>
            <person name="Charoenyingcharoen P."/>
            <person name="Yukphan P."/>
        </authorList>
    </citation>
    <scope>NUCLEOTIDE SEQUENCE</scope>
    <source>
        <strain evidence="2">TBRC 13508</strain>
    </source>
</reference>
<evidence type="ECO:0008006" key="4">
    <source>
        <dbReference type="Google" id="ProtNLM"/>
    </source>
</evidence>
<protein>
    <recommendedName>
        <fullName evidence="4">Transmembrane protein</fullName>
    </recommendedName>
</protein>
<dbReference type="EMBL" id="JAJBZT010000002">
    <property type="protein sequence ID" value="MCB6182566.1"/>
    <property type="molecule type" value="Genomic_DNA"/>
</dbReference>
<dbReference type="Proteomes" id="UP001165395">
    <property type="component" value="Unassembled WGS sequence"/>
</dbReference>
<sequence>MSSQNPYQPPQAVIEERNAYESIGNLNLTGNTVSAGDGVSWIGEGWALFKAAPGIWIANLIIFFIVMAVAGIIPFLNFLIQPIVSAVLIAGFMVGCRAIDDGESLSVNHLFAGLQTHASQLIVIGVIQIVLSIVMMAVMGVLAMIFIGGSLFTGGLSALSGNNPAGMFALMSGLSFSFLILIFVSFIIGFMVYSCILFAPVLVVLHDVAPMDAIKASFAGVWKNILPFIVFGIISGIMLIVSMLPFGLGLLISIPVLIGSLYACYKQIYL</sequence>
<feature type="transmembrane region" description="Helical" evidence="1">
    <location>
        <begin position="246"/>
        <end position="265"/>
    </location>
</feature>
<keyword evidence="1" id="KW-0812">Transmembrane</keyword>
<keyword evidence="1" id="KW-1133">Transmembrane helix</keyword>
<evidence type="ECO:0000313" key="2">
    <source>
        <dbReference type="EMBL" id="MCB6182566.1"/>
    </source>
</evidence>
<organism evidence="2 3">
    <name type="scientific">Leeia speluncae</name>
    <dbReference type="NCBI Taxonomy" id="2884804"/>
    <lineage>
        <taxon>Bacteria</taxon>
        <taxon>Pseudomonadati</taxon>
        <taxon>Pseudomonadota</taxon>
        <taxon>Betaproteobacteria</taxon>
        <taxon>Neisseriales</taxon>
        <taxon>Leeiaceae</taxon>
        <taxon>Leeia</taxon>
    </lineage>
</organism>
<proteinExistence type="predicted"/>
<feature type="transmembrane region" description="Helical" evidence="1">
    <location>
        <begin position="120"/>
        <end position="153"/>
    </location>
</feature>
<comment type="caution">
    <text evidence="2">The sequence shown here is derived from an EMBL/GenBank/DDBJ whole genome shotgun (WGS) entry which is preliminary data.</text>
</comment>
<feature type="transmembrane region" description="Helical" evidence="1">
    <location>
        <begin position="55"/>
        <end position="76"/>
    </location>
</feature>
<evidence type="ECO:0000313" key="3">
    <source>
        <dbReference type="Proteomes" id="UP001165395"/>
    </source>
</evidence>
<dbReference type="NCBIfam" id="NF041043">
    <property type="entry name" value="BPSS1780_fam"/>
    <property type="match status" value="1"/>
</dbReference>